<organism evidence="4 5">
    <name type="scientific">[Candida] subhashii</name>
    <dbReference type="NCBI Taxonomy" id="561895"/>
    <lineage>
        <taxon>Eukaryota</taxon>
        <taxon>Fungi</taxon>
        <taxon>Dikarya</taxon>
        <taxon>Ascomycota</taxon>
        <taxon>Saccharomycotina</taxon>
        <taxon>Pichiomycetes</taxon>
        <taxon>Debaryomycetaceae</taxon>
        <taxon>Spathaspora</taxon>
    </lineage>
</organism>
<gene>
    <name evidence="4" type="ORF">J8A68_003115</name>
</gene>
<dbReference type="InterPro" id="IPR053065">
    <property type="entry name" value="Archenteron_Induction-Rel"/>
</dbReference>
<evidence type="ECO:0000313" key="4">
    <source>
        <dbReference type="EMBL" id="KAG7663367.1"/>
    </source>
</evidence>
<feature type="transmembrane region" description="Helical" evidence="1">
    <location>
        <begin position="349"/>
        <end position="369"/>
    </location>
</feature>
<dbReference type="EMBL" id="JAGSYN010000139">
    <property type="protein sequence ID" value="KAG7663367.1"/>
    <property type="molecule type" value="Genomic_DNA"/>
</dbReference>
<dbReference type="PROSITE" id="PS51257">
    <property type="entry name" value="PROKAR_LIPOPROTEIN"/>
    <property type="match status" value="1"/>
</dbReference>
<reference evidence="4 5" key="1">
    <citation type="journal article" date="2021" name="DNA Res.">
        <title>Genome analysis of Candida subhashii reveals its hybrid nature and dual mitochondrial genome conformations.</title>
        <authorList>
            <person name="Mixao V."/>
            <person name="Hegedusova E."/>
            <person name="Saus E."/>
            <person name="Pryszcz L.P."/>
            <person name="Cillingova A."/>
            <person name="Nosek J."/>
            <person name="Gabaldon T."/>
        </authorList>
    </citation>
    <scope>NUCLEOTIDE SEQUENCE [LARGE SCALE GENOMIC DNA]</scope>
    <source>
        <strain evidence="4 5">CBS 10753</strain>
    </source>
</reference>
<evidence type="ECO:0000256" key="1">
    <source>
        <dbReference type="SAM" id="Phobius"/>
    </source>
</evidence>
<dbReference type="Pfam" id="PF12955">
    <property type="entry name" value="Vps3844_C"/>
    <property type="match status" value="1"/>
</dbReference>
<accession>A0A8J5QPI2</accession>
<dbReference type="GO" id="GO:0005783">
    <property type="term" value="C:endoplasmic reticulum"/>
    <property type="evidence" value="ECO:0007669"/>
    <property type="project" value="TreeGrafter"/>
</dbReference>
<dbReference type="PANTHER" id="PTHR36853">
    <property type="entry name" value="EXPRESSED PROTEIN"/>
    <property type="match status" value="1"/>
</dbReference>
<dbReference type="AlphaFoldDB" id="A0A8J5QPI2"/>
<feature type="domain" description="Vacuolar sorting protein Vps3844 C-terminal" evidence="3">
    <location>
        <begin position="289"/>
        <end position="382"/>
    </location>
</feature>
<name>A0A8J5QPI2_9ASCO</name>
<dbReference type="InterPro" id="IPR024382">
    <property type="entry name" value="Vps3844_C"/>
</dbReference>
<evidence type="ECO:0000256" key="2">
    <source>
        <dbReference type="SAM" id="SignalP"/>
    </source>
</evidence>
<keyword evidence="1" id="KW-1133">Transmembrane helix</keyword>
<dbReference type="RefSeq" id="XP_049263599.1">
    <property type="nucleotide sequence ID" value="XM_049406937.1"/>
</dbReference>
<keyword evidence="1" id="KW-0812">Transmembrane</keyword>
<keyword evidence="5" id="KW-1185">Reference proteome</keyword>
<dbReference type="OrthoDB" id="5583277at2759"/>
<protein>
    <recommendedName>
        <fullName evidence="3">Vacuolar sorting protein Vps3844 C-terminal domain-containing protein</fullName>
    </recommendedName>
</protein>
<dbReference type="GeneID" id="73469916"/>
<evidence type="ECO:0000259" key="3">
    <source>
        <dbReference type="Pfam" id="PF12955"/>
    </source>
</evidence>
<dbReference type="Proteomes" id="UP000694255">
    <property type="component" value="Unassembled WGS sequence"/>
</dbReference>
<feature type="chain" id="PRO_5035217909" description="Vacuolar sorting protein Vps3844 C-terminal domain-containing protein" evidence="2">
    <location>
        <begin position="21"/>
        <end position="390"/>
    </location>
</feature>
<evidence type="ECO:0000313" key="5">
    <source>
        <dbReference type="Proteomes" id="UP000694255"/>
    </source>
</evidence>
<proteinExistence type="predicted"/>
<sequence>MRFINLVSWSFLALSCTVSAKHSKQPHGDISVYELNNKPHTNSQISTISAHEAFAYFGDKLGIEDRFQLGGSDSKFIEFLNEQHNVNEEELPSLFVYLRGVEGLGEPSFMINHKKNVHQLLFKKLPKLLSKYGNQVIQLTPEIKLITKEENHESLIDHFNYFNEKLLNIWKSYTSKDNQMILSYQLSNDRLFINELSQLIHLGKTKLSPTDSLFIELSSLLSIKHKIGDSQTYHDSQQILFKELNNLSSKFNIIVISNPSHENIRQVQKRDSELSSILKKRQTAFSKGFDSKDACEVATDKCSSHGDCVESGSVWACACKPSFNKKTSKTTRWVGSDCAKKDISVEANLFLWTTLGLLVLFVGGIKLLMNIGNEPLPGVLDAATIPRKNA</sequence>
<feature type="signal peptide" evidence="2">
    <location>
        <begin position="1"/>
        <end position="20"/>
    </location>
</feature>
<comment type="caution">
    <text evidence="4">The sequence shown here is derived from an EMBL/GenBank/DDBJ whole genome shotgun (WGS) entry which is preliminary data.</text>
</comment>
<keyword evidence="2" id="KW-0732">Signal</keyword>
<keyword evidence="1" id="KW-0472">Membrane</keyword>
<dbReference type="PANTHER" id="PTHR36853:SF1">
    <property type="entry name" value="DUF3844 DOMAIN-CONTAINING PROTEIN"/>
    <property type="match status" value="1"/>
</dbReference>